<comment type="subcellular location">
    <subcellularLocation>
        <location evidence="1">Membrane</location>
        <topology evidence="1">Multi-pass membrane protein</topology>
    </subcellularLocation>
</comment>
<dbReference type="PIRSF" id="PIRSF006060">
    <property type="entry name" value="AA_transporter"/>
    <property type="match status" value="1"/>
</dbReference>
<evidence type="ECO:0000256" key="5">
    <source>
        <dbReference type="SAM" id="Phobius"/>
    </source>
</evidence>
<evidence type="ECO:0000256" key="2">
    <source>
        <dbReference type="ARBA" id="ARBA00022692"/>
    </source>
</evidence>
<evidence type="ECO:0000256" key="1">
    <source>
        <dbReference type="ARBA" id="ARBA00004141"/>
    </source>
</evidence>
<keyword evidence="7" id="KW-1185">Reference proteome</keyword>
<dbReference type="Gene3D" id="1.20.1740.10">
    <property type="entry name" value="Amino acid/polyamine transporter I"/>
    <property type="match status" value="1"/>
</dbReference>
<feature type="transmembrane region" description="Helical" evidence="5">
    <location>
        <begin position="453"/>
        <end position="472"/>
    </location>
</feature>
<dbReference type="STRING" id="133412.A0A1R1X5E9"/>
<keyword evidence="3 5" id="KW-1133">Transmembrane helix</keyword>
<dbReference type="PANTHER" id="PTHR11785:SF353">
    <property type="entry name" value="METHIONINE TRANSPORTER (EUROFUNG)"/>
    <property type="match status" value="1"/>
</dbReference>
<feature type="transmembrane region" description="Helical" evidence="5">
    <location>
        <begin position="390"/>
        <end position="408"/>
    </location>
</feature>
<dbReference type="Proteomes" id="UP000187283">
    <property type="component" value="Unassembled WGS sequence"/>
</dbReference>
<feature type="transmembrane region" description="Helical" evidence="5">
    <location>
        <begin position="45"/>
        <end position="72"/>
    </location>
</feature>
<feature type="transmembrane region" description="Helical" evidence="5">
    <location>
        <begin position="220"/>
        <end position="243"/>
    </location>
</feature>
<dbReference type="PANTHER" id="PTHR11785">
    <property type="entry name" value="AMINO ACID TRANSPORTER"/>
    <property type="match status" value="1"/>
</dbReference>
<feature type="transmembrane region" description="Helical" evidence="5">
    <location>
        <begin position="356"/>
        <end position="374"/>
    </location>
</feature>
<dbReference type="AlphaFoldDB" id="A0A1R1X5E9"/>
<gene>
    <name evidence="6" type="ORF">AYI70_g10671</name>
</gene>
<evidence type="ECO:0000313" key="6">
    <source>
        <dbReference type="EMBL" id="OMJ09878.1"/>
    </source>
</evidence>
<dbReference type="InterPro" id="IPR050598">
    <property type="entry name" value="AminoAcid_Transporter"/>
</dbReference>
<dbReference type="OrthoDB" id="5982228at2759"/>
<dbReference type="GO" id="GO:0015179">
    <property type="term" value="F:L-amino acid transmembrane transporter activity"/>
    <property type="evidence" value="ECO:0007669"/>
    <property type="project" value="TreeGrafter"/>
</dbReference>
<evidence type="ECO:0000256" key="4">
    <source>
        <dbReference type="ARBA" id="ARBA00023136"/>
    </source>
</evidence>
<comment type="caution">
    <text evidence="6">The sequence shown here is derived from an EMBL/GenBank/DDBJ whole genome shotgun (WGS) entry which is preliminary data.</text>
</comment>
<feature type="transmembrane region" description="Helical" evidence="5">
    <location>
        <begin position="420"/>
        <end position="441"/>
    </location>
</feature>
<reference evidence="6 7" key="1">
    <citation type="submission" date="2017-01" db="EMBL/GenBank/DDBJ databases">
        <authorList>
            <person name="Mah S.A."/>
            <person name="Swanson W.J."/>
            <person name="Moy G.W."/>
            <person name="Vacquier V.D."/>
        </authorList>
    </citation>
    <scope>NUCLEOTIDE SEQUENCE [LARGE SCALE GENOMIC DNA]</scope>
    <source>
        <strain evidence="6 7">GSMNP</strain>
    </source>
</reference>
<proteinExistence type="predicted"/>
<dbReference type="InterPro" id="IPR002293">
    <property type="entry name" value="AA/rel_permease1"/>
</dbReference>
<organism evidence="6 7">
    <name type="scientific">Smittium culicis</name>
    <dbReference type="NCBI Taxonomy" id="133412"/>
    <lineage>
        <taxon>Eukaryota</taxon>
        <taxon>Fungi</taxon>
        <taxon>Fungi incertae sedis</taxon>
        <taxon>Zoopagomycota</taxon>
        <taxon>Kickxellomycotina</taxon>
        <taxon>Harpellomycetes</taxon>
        <taxon>Harpellales</taxon>
        <taxon>Legeriomycetaceae</taxon>
        <taxon>Smittium</taxon>
    </lineage>
</organism>
<sequence length="499" mass="55222">MEVKNHNVVPLRRIGIFTGAAVSISQMIGSGIFSTPSSVLSLVGAPLMVIILYILGGFISLGGALSFIEMGVMFPKNGGTLRYLAHSFKKPRLLLSYLFVWSMIICIRPGSIAANGPVTSKFIIYGLAGGPNLKTEHPNIYKHADWIYRGIAVLAISSATLICMLSVKWSLRLINLLTIIKTGLLLVLSITGILCLAGAIKYEKNNNLSSGFSLVKSNLGGYASALNKVFFSYGGWSNISYAVGEMVDPEKKLPISALLSVGSVTILYSFSTLAFLAVVPLTDALEAKEVLAAEFTNRIFGNTFGRVVLPILIGLSVYGSITAQIFSVGRIVSSAAQVGYIPWGDRLSRYSTRFRTPFYALLFNWFVTMVYLLAPPPGNVFELLVDFVQYPTWVFYGFAAAGCVYMRYKYPEFKLRKFKAFLPLTCVFVLVSIYISIFPFIPYDKSSDAFPYYLSPVLGIVTLLLGFIPYYLRMYWYADKKGVDLTKWVEEEEQELLLI</sequence>
<keyword evidence="2 5" id="KW-0812">Transmembrane</keyword>
<feature type="transmembrane region" description="Helical" evidence="5">
    <location>
        <begin position="255"/>
        <end position="279"/>
    </location>
</feature>
<feature type="transmembrane region" description="Helical" evidence="5">
    <location>
        <begin position="179"/>
        <end position="200"/>
    </location>
</feature>
<dbReference type="Pfam" id="PF13520">
    <property type="entry name" value="AA_permease_2"/>
    <property type="match status" value="1"/>
</dbReference>
<evidence type="ECO:0000313" key="7">
    <source>
        <dbReference type="Proteomes" id="UP000187283"/>
    </source>
</evidence>
<evidence type="ECO:0000256" key="3">
    <source>
        <dbReference type="ARBA" id="ARBA00022989"/>
    </source>
</evidence>
<protein>
    <submittedName>
        <fullName evidence="6">High-affinity methionine permease</fullName>
    </submittedName>
</protein>
<dbReference type="EMBL" id="LSSN01005277">
    <property type="protein sequence ID" value="OMJ09878.1"/>
    <property type="molecule type" value="Genomic_DNA"/>
</dbReference>
<dbReference type="GO" id="GO:0016020">
    <property type="term" value="C:membrane"/>
    <property type="evidence" value="ECO:0007669"/>
    <property type="project" value="UniProtKB-SubCell"/>
</dbReference>
<accession>A0A1R1X5E9</accession>
<feature type="transmembrane region" description="Helical" evidence="5">
    <location>
        <begin position="146"/>
        <end position="167"/>
    </location>
</feature>
<feature type="transmembrane region" description="Helical" evidence="5">
    <location>
        <begin position="14"/>
        <end position="33"/>
    </location>
</feature>
<feature type="transmembrane region" description="Helical" evidence="5">
    <location>
        <begin position="93"/>
        <end position="112"/>
    </location>
</feature>
<keyword evidence="4 5" id="KW-0472">Membrane</keyword>
<name>A0A1R1X5E9_9FUNG</name>
<feature type="transmembrane region" description="Helical" evidence="5">
    <location>
        <begin position="299"/>
        <end position="321"/>
    </location>
</feature>